<dbReference type="PANTHER" id="PTHR30419">
    <property type="entry name" value="HTH-TYPE TRANSCRIPTIONAL REGULATOR YBHD"/>
    <property type="match status" value="1"/>
</dbReference>
<dbReference type="Gene3D" id="1.10.10.10">
    <property type="entry name" value="Winged helix-like DNA-binding domain superfamily/Winged helix DNA-binding domain"/>
    <property type="match status" value="1"/>
</dbReference>
<keyword evidence="7" id="KW-1185">Reference proteome</keyword>
<dbReference type="CDD" id="cd05466">
    <property type="entry name" value="PBP2_LTTR_substrate"/>
    <property type="match status" value="1"/>
</dbReference>
<dbReference type="InterPro" id="IPR036390">
    <property type="entry name" value="WH_DNA-bd_sf"/>
</dbReference>
<accession>A0A166H1C6</accession>
<keyword evidence="3" id="KW-0238">DNA-binding</keyword>
<sequence length="315" mass="35737">MENRLLDFLEAIQSQPSMTKAAQSIFVSQPYISRVIKKAEADYRISLVDRDHRPIQLTYAGERLLAYLKSAAHLNQAMTTEMTQLRENESQTISLGITPPVAMAWFPQTLPAFYQQFPNMRTRIVEVSTSEAEKLLVDEQLDFFIGKTIHKPQVVSLPLTTVALSLIIPKSFSFFRPGTFWRPFSSDVLTQLNGQPFIRSIGESRMQEMIDHYFSDQGVQTIPLIEVENLLFAMKLVVKGFGCTILSTEMLSQLTPEQRATVNAFRLPISQLSVDFSASYHRNHQLAGPLEFLAQQAQREFTTAILRSKKGKQSD</sequence>
<dbReference type="SUPFAM" id="SSF46785">
    <property type="entry name" value="Winged helix' DNA-binding domain"/>
    <property type="match status" value="1"/>
</dbReference>
<protein>
    <submittedName>
        <fullName evidence="6">LysR family transcriptional regulator</fullName>
    </submittedName>
</protein>
<dbReference type="SUPFAM" id="SSF53850">
    <property type="entry name" value="Periplasmic binding protein-like II"/>
    <property type="match status" value="1"/>
</dbReference>
<evidence type="ECO:0000256" key="2">
    <source>
        <dbReference type="ARBA" id="ARBA00023015"/>
    </source>
</evidence>
<dbReference type="Proteomes" id="UP000076480">
    <property type="component" value="Unassembled WGS sequence"/>
</dbReference>
<organism evidence="6 7">
    <name type="scientific">Secundilactobacillus collinoides</name>
    <name type="common">Lactobacillus collinoides</name>
    <dbReference type="NCBI Taxonomy" id="33960"/>
    <lineage>
        <taxon>Bacteria</taxon>
        <taxon>Bacillati</taxon>
        <taxon>Bacillota</taxon>
        <taxon>Bacilli</taxon>
        <taxon>Lactobacillales</taxon>
        <taxon>Lactobacillaceae</taxon>
        <taxon>Secundilactobacillus</taxon>
    </lineage>
</organism>
<dbReference type="RefSeq" id="WP_056996212.1">
    <property type="nucleotide sequence ID" value="NZ_JYDC01000038.1"/>
</dbReference>
<dbReference type="Pfam" id="PF03466">
    <property type="entry name" value="LysR_substrate"/>
    <property type="match status" value="1"/>
</dbReference>
<dbReference type="InterPro" id="IPR036388">
    <property type="entry name" value="WH-like_DNA-bd_sf"/>
</dbReference>
<feature type="domain" description="HTH lysR-type" evidence="5">
    <location>
        <begin position="1"/>
        <end position="58"/>
    </location>
</feature>
<dbReference type="AlphaFoldDB" id="A0A166H1C6"/>
<dbReference type="GO" id="GO:0003677">
    <property type="term" value="F:DNA binding"/>
    <property type="evidence" value="ECO:0007669"/>
    <property type="project" value="UniProtKB-KW"/>
</dbReference>
<evidence type="ECO:0000256" key="3">
    <source>
        <dbReference type="ARBA" id="ARBA00023125"/>
    </source>
</evidence>
<dbReference type="Gene3D" id="3.40.190.290">
    <property type="match status" value="1"/>
</dbReference>
<gene>
    <name evidence="6" type="ORF">TY91_07815</name>
</gene>
<dbReference type="InterPro" id="IPR000847">
    <property type="entry name" value="LysR_HTH_N"/>
</dbReference>
<comment type="caution">
    <text evidence="6">The sequence shown here is derived from an EMBL/GenBank/DDBJ whole genome shotgun (WGS) entry which is preliminary data.</text>
</comment>
<reference evidence="6 7" key="1">
    <citation type="submission" date="2015-02" db="EMBL/GenBank/DDBJ databases">
        <title>Draft genome sequence of Lactobacillus collinoides CUPV2371 isolated from a natural cider, the first genome sequence of a strain of this species.</title>
        <authorList>
            <person name="Puertas A.I."/>
            <person name="Spano G."/>
            <person name="Capozzi V."/>
            <person name="Lamontanara A."/>
            <person name="Orru L."/>
            <person name="Duenas M.T."/>
        </authorList>
    </citation>
    <scope>NUCLEOTIDE SEQUENCE [LARGE SCALE GENOMIC DNA]</scope>
    <source>
        <strain evidence="6 7">237</strain>
    </source>
</reference>
<evidence type="ECO:0000256" key="4">
    <source>
        <dbReference type="ARBA" id="ARBA00023163"/>
    </source>
</evidence>
<dbReference type="EMBL" id="JYDC01000038">
    <property type="protein sequence ID" value="KZL41131.1"/>
    <property type="molecule type" value="Genomic_DNA"/>
</dbReference>
<dbReference type="PATRIC" id="fig|33960.6.peg.2130"/>
<dbReference type="OrthoDB" id="9803735at2"/>
<dbReference type="InterPro" id="IPR005119">
    <property type="entry name" value="LysR_subst-bd"/>
</dbReference>
<dbReference type="Pfam" id="PF00126">
    <property type="entry name" value="HTH_1"/>
    <property type="match status" value="1"/>
</dbReference>
<dbReference type="PROSITE" id="PS50931">
    <property type="entry name" value="HTH_LYSR"/>
    <property type="match status" value="1"/>
</dbReference>
<name>A0A166H1C6_SECCO</name>
<comment type="similarity">
    <text evidence="1">Belongs to the LysR transcriptional regulatory family.</text>
</comment>
<dbReference type="InterPro" id="IPR050950">
    <property type="entry name" value="HTH-type_LysR_regulators"/>
</dbReference>
<dbReference type="GO" id="GO:0003700">
    <property type="term" value="F:DNA-binding transcription factor activity"/>
    <property type="evidence" value="ECO:0007669"/>
    <property type="project" value="InterPro"/>
</dbReference>
<evidence type="ECO:0000313" key="7">
    <source>
        <dbReference type="Proteomes" id="UP000076480"/>
    </source>
</evidence>
<evidence type="ECO:0000313" key="6">
    <source>
        <dbReference type="EMBL" id="KZL41131.1"/>
    </source>
</evidence>
<proteinExistence type="inferred from homology"/>
<dbReference type="GO" id="GO:0005829">
    <property type="term" value="C:cytosol"/>
    <property type="evidence" value="ECO:0007669"/>
    <property type="project" value="TreeGrafter"/>
</dbReference>
<keyword evidence="4" id="KW-0804">Transcription</keyword>
<evidence type="ECO:0000259" key="5">
    <source>
        <dbReference type="PROSITE" id="PS50931"/>
    </source>
</evidence>
<keyword evidence="2" id="KW-0805">Transcription regulation</keyword>
<evidence type="ECO:0000256" key="1">
    <source>
        <dbReference type="ARBA" id="ARBA00009437"/>
    </source>
</evidence>